<comment type="caution">
    <text evidence="1">The sequence shown here is derived from an EMBL/GenBank/DDBJ whole genome shotgun (WGS) entry which is preliminary data.</text>
</comment>
<sequence length="1322" mass="143303">MTSSALRQLFADPPRTYGPTPLWWWSGGEVTRERLEWQMRRFAEGGIHNLVVINLAPAGPIVDAQTDDPAWFSEEWWDRFILTCELALELDMKIWFYDQIGFSGANVQGSITHRHPEDAGRTLRSRQTDVREGHVDVAAVEELVGVYGRSGERLDVGAEGQVTAKDGTSVRIVVAVPTAFDYLNQTAVGHLIDLIHGEFERRVPQFLGNVIAGSFQDELPATNAWTPSFPEEFRRRKGYDLLDYLPALFESGGDQNAKVRGDYYAVRGQLTEEALFKPLGTWHSERGMMLGADQSNPARAGNPTQATQLYTDYFRTHRWYSAVGSDHEGDAKVHSSMAHLYGHERVWMESFHSSGWGATLEDTYDWLLPMLRSGANLYNPHASYFGTAAGWFEWAPPSTDWRQPYWKQYPAFSRAVARIASIMSWGTYCAEVAVLHPTATAQAALTLDARIDHYGNGQLSEEFTDANRAQEDYLALCGANNWFTTRLGALDSAGISFDVIDDDSLQRGSAENGGLSVASQHYQAVIVPSAVVLEEETARRLNDLLNAGGRVLLTGSEPRLAAGLNGDDDAVTALCRNPRIERHVDPASAVGALTRLKGYASSDVPLLVRRDGADGIALVTAAFPNASGHPLRTYDDPWMWEDYDFDPSRYARTRTVTVNGTVTTAEMWNPATGESFAVPVKVLDSISRIEVPLGGAPAVILTWSEGEEPSTTLLESPPETRTLDVGEGWTGTLVPTMANDWGDFAEPAGSSVDDLQLWKMQWSQDGGTTWSPAKVTYGNRVATFGAVSTSNAPEPLDGSAVEAFLAGRVDLAGTGWDIHEYSASRGLENAGPGTLGNKGLVTEEFIRVPSPGTGEIARIRTVVRVPRLGQAELVLGAGAPKRAWWNGREVGTDSGSYLFKAAVEVARELNVLEYELGQDENIHGPALLGGPPPLGSFFTLTAPGAFGSRPEFMSVPLALKPNGRVSYRGRILLPTQARHATLVVGAATGASVLIDGRTVARQEKVEYYESDRGANPMFFSHDVTELLTAGEHSIEIIADGADARDVIYVDLVARHGEKEVSTLVSGSGWTALTGGAVGATVEHRGHWSELLSAHAARRPHPLPFADWLNGTPEDGEPVIPSQATTDMTPRPQMFRIPMPAGTASAFLPLALPAVAEVNGEDVMITSGRVSFDPPLQRGADLLITTSPTAMLRGGSAWTGPVRVDVTPTSLAFGDLRNLGLGAWSGGLSYRRTIDVATQVRAVLDLGRVRGSVEVTVNGSVVGEAFCAPFRFDLGILDGPAEVTVTLYNTLAHFLEESTPTSWVFPSQRASGIFGPVTLTLTE</sequence>
<accession>A0AAW8DCW4</accession>
<evidence type="ECO:0000313" key="1">
    <source>
        <dbReference type="EMBL" id="MDP9905540.1"/>
    </source>
</evidence>
<evidence type="ECO:0000313" key="3">
    <source>
        <dbReference type="Proteomes" id="UP001230951"/>
    </source>
</evidence>
<reference evidence="1 3" key="1">
    <citation type="submission" date="2023-07" db="EMBL/GenBank/DDBJ databases">
        <title>Sorghum-associated microbial communities from plants grown in Nebraska, USA.</title>
        <authorList>
            <person name="Schachtman D."/>
        </authorList>
    </citation>
    <scope>NUCLEOTIDE SEQUENCE</scope>
    <source>
        <strain evidence="1">DS1006</strain>
        <strain evidence="2 3">DS1016</strain>
    </source>
</reference>
<evidence type="ECO:0000313" key="2">
    <source>
        <dbReference type="EMBL" id="MDQ0178720.1"/>
    </source>
</evidence>
<dbReference type="InterPro" id="IPR008979">
    <property type="entry name" value="Galactose-bd-like_sf"/>
</dbReference>
<name>A0AAW8DCW4_9MICC</name>
<evidence type="ECO:0000313" key="4">
    <source>
        <dbReference type="Proteomes" id="UP001242995"/>
    </source>
</evidence>
<dbReference type="PANTHER" id="PTHR36848">
    <property type="entry name" value="DNA-BINDING PROTEIN (PUTATIVE SECRETED PROTEIN)-RELATED"/>
    <property type="match status" value="1"/>
</dbReference>
<proteinExistence type="predicted"/>
<dbReference type="InterPro" id="IPR029062">
    <property type="entry name" value="Class_I_gatase-like"/>
</dbReference>
<keyword evidence="3" id="KW-1185">Reference proteome</keyword>
<dbReference type="Gene3D" id="3.40.50.880">
    <property type="match status" value="1"/>
</dbReference>
<dbReference type="Pfam" id="PF17132">
    <property type="entry name" value="Glyco_hydro_106"/>
    <property type="match status" value="1"/>
</dbReference>
<dbReference type="SUPFAM" id="SSF49785">
    <property type="entry name" value="Galactose-binding domain-like"/>
    <property type="match status" value="1"/>
</dbReference>
<dbReference type="EMBL" id="JAUSRG010000006">
    <property type="protein sequence ID" value="MDP9905540.1"/>
    <property type="molecule type" value="Genomic_DNA"/>
</dbReference>
<organism evidence="1 4">
    <name type="scientific">Arthrobacter bambusae</name>
    <dbReference type="NCBI Taxonomy" id="1338426"/>
    <lineage>
        <taxon>Bacteria</taxon>
        <taxon>Bacillati</taxon>
        <taxon>Actinomycetota</taxon>
        <taxon>Actinomycetes</taxon>
        <taxon>Micrococcales</taxon>
        <taxon>Micrococcaceae</taxon>
        <taxon>Arthrobacter</taxon>
    </lineage>
</organism>
<dbReference type="Gene3D" id="2.60.120.260">
    <property type="entry name" value="Galactose-binding domain-like"/>
    <property type="match status" value="2"/>
</dbReference>
<dbReference type="Proteomes" id="UP001242995">
    <property type="component" value="Unassembled WGS sequence"/>
</dbReference>
<dbReference type="InterPro" id="IPR053161">
    <property type="entry name" value="Ulvan_degrading_GH"/>
</dbReference>
<dbReference type="PANTHER" id="PTHR36848:SF2">
    <property type="entry name" value="SECRETED PROTEIN"/>
    <property type="match status" value="1"/>
</dbReference>
<protein>
    <recommendedName>
        <fullName evidence="5">Glycoside hydrolase</fullName>
    </recommendedName>
</protein>
<dbReference type="CDD" id="cd03143">
    <property type="entry name" value="A4_beta-galactosidase_middle_domain"/>
    <property type="match status" value="1"/>
</dbReference>
<dbReference type="RefSeq" id="WP_306961629.1">
    <property type="nucleotide sequence ID" value="NZ_JAUSRG010000006.1"/>
</dbReference>
<gene>
    <name evidence="1" type="ORF">J2S90_002511</name>
    <name evidence="2" type="ORF">J2S93_000127</name>
</gene>
<dbReference type="Proteomes" id="UP001230951">
    <property type="component" value="Unassembled WGS sequence"/>
</dbReference>
<evidence type="ECO:0008006" key="5">
    <source>
        <dbReference type="Google" id="ProtNLM"/>
    </source>
</evidence>
<dbReference type="EMBL" id="JAUSTF010000001">
    <property type="protein sequence ID" value="MDQ0178720.1"/>
    <property type="molecule type" value="Genomic_DNA"/>
</dbReference>